<sequence>MPEAETRSEKMIESMRSMLRTAYHDGLTRCRSETSQDSVYQKHLAESVIACTAPEAPRPSDDDLFIMRMTVLAQEISDTVEATWHPDAEFQKEDKAYLLGTLREQIEAAKAFVDEDEPQPAPGMG</sequence>
<organism evidence="1 2">
    <name type="scientific">Salipiger mucosus DSM 16094</name>
    <dbReference type="NCBI Taxonomy" id="1123237"/>
    <lineage>
        <taxon>Bacteria</taxon>
        <taxon>Pseudomonadati</taxon>
        <taxon>Pseudomonadota</taxon>
        <taxon>Alphaproteobacteria</taxon>
        <taxon>Rhodobacterales</taxon>
        <taxon>Roseobacteraceae</taxon>
        <taxon>Salipiger</taxon>
    </lineage>
</organism>
<evidence type="ECO:0000313" key="2">
    <source>
        <dbReference type="Proteomes" id="UP000015347"/>
    </source>
</evidence>
<dbReference type="STRING" id="1123237.Salmuc_01334"/>
<dbReference type="EMBL" id="APVH01000012">
    <property type="protein sequence ID" value="EPX84761.1"/>
    <property type="molecule type" value="Genomic_DNA"/>
</dbReference>
<evidence type="ECO:0000313" key="1">
    <source>
        <dbReference type="EMBL" id="EPX84761.1"/>
    </source>
</evidence>
<dbReference type="RefSeq" id="WP_020042166.1">
    <property type="nucleotide sequence ID" value="NZ_KE557274.1"/>
</dbReference>
<name>S9QTS1_9RHOB</name>
<dbReference type="HOGENOM" id="CLU_1991112_0_0_5"/>
<protein>
    <submittedName>
        <fullName evidence="1">Uncharacterized protein</fullName>
    </submittedName>
</protein>
<proteinExistence type="predicted"/>
<reference evidence="2" key="1">
    <citation type="journal article" date="2014" name="Stand. Genomic Sci.">
        <title>Genome sequence of the exopolysaccharide-producing Salipiger mucosus type strain (DSM 16094(T)), a moderately halophilic member of the Roseobacter clade.</title>
        <authorList>
            <person name="Riedel T."/>
            <person name="Spring S."/>
            <person name="Fiebig A."/>
            <person name="Petersen J."/>
            <person name="Kyrpides N.C."/>
            <person name="Goker M."/>
            <person name="Klenk H.P."/>
        </authorList>
    </citation>
    <scope>NUCLEOTIDE SEQUENCE [LARGE SCALE GENOMIC DNA]</scope>
    <source>
        <strain evidence="2">DSM 16094</strain>
    </source>
</reference>
<accession>S9QTS1</accession>
<gene>
    <name evidence="1" type="ORF">Salmuc_01334</name>
</gene>
<keyword evidence="2" id="KW-1185">Reference proteome</keyword>
<dbReference type="AlphaFoldDB" id="S9QTS1"/>
<comment type="caution">
    <text evidence="1">The sequence shown here is derived from an EMBL/GenBank/DDBJ whole genome shotgun (WGS) entry which is preliminary data.</text>
</comment>
<dbReference type="Proteomes" id="UP000015347">
    <property type="component" value="Unassembled WGS sequence"/>
</dbReference>